<sequence length="121" mass="14278">MDKDIQENFEAINNRFDELMSFLRDNMVTKEDLDNEVSRLENKIDSEVLRLENKMDEGFSSLHNEIKNIKEKLADLDRRFAKLEKTTFEDQEALVQDFVLLKKRVSVLEKVLEKNGLNIKS</sequence>
<organism evidence="2 3">
    <name type="scientific">Candidatus Magasanikbacteria bacterium CG10_big_fil_rev_8_21_14_0_10_36_16</name>
    <dbReference type="NCBI Taxonomy" id="1974645"/>
    <lineage>
        <taxon>Bacteria</taxon>
        <taxon>Candidatus Magasanikiibacteriota</taxon>
    </lineage>
</organism>
<gene>
    <name evidence="2" type="ORF">COU28_03000</name>
</gene>
<keyword evidence="1" id="KW-0175">Coiled coil</keyword>
<name>A0A2H0TY82_9BACT</name>
<proteinExistence type="predicted"/>
<dbReference type="Gene3D" id="1.20.5.300">
    <property type="match status" value="1"/>
</dbReference>
<accession>A0A2H0TY82</accession>
<evidence type="ECO:0000313" key="3">
    <source>
        <dbReference type="Proteomes" id="UP000230852"/>
    </source>
</evidence>
<reference evidence="3" key="1">
    <citation type="submission" date="2017-09" db="EMBL/GenBank/DDBJ databases">
        <title>Depth-based differentiation of microbial function through sediment-hosted aquifers and enrichment of novel symbionts in the deep terrestrial subsurface.</title>
        <authorList>
            <person name="Probst A.J."/>
            <person name="Ladd B."/>
            <person name="Jarett J.K."/>
            <person name="Geller-Mcgrath D.E."/>
            <person name="Sieber C.M.K."/>
            <person name="Emerson J.B."/>
            <person name="Anantharaman K."/>
            <person name="Thomas B.C."/>
            <person name="Malmstrom R."/>
            <person name="Stieglmeier M."/>
            <person name="Klingl A."/>
            <person name="Woyke T."/>
            <person name="Ryan C.M."/>
            <person name="Banfield J.F."/>
        </authorList>
    </citation>
    <scope>NUCLEOTIDE SEQUENCE [LARGE SCALE GENOMIC DNA]</scope>
</reference>
<dbReference type="Proteomes" id="UP000230852">
    <property type="component" value="Unassembled WGS sequence"/>
</dbReference>
<feature type="coiled-coil region" evidence="1">
    <location>
        <begin position="23"/>
        <end position="86"/>
    </location>
</feature>
<evidence type="ECO:0000256" key="1">
    <source>
        <dbReference type="SAM" id="Coils"/>
    </source>
</evidence>
<protein>
    <submittedName>
        <fullName evidence="2">Uncharacterized protein</fullName>
    </submittedName>
</protein>
<comment type="caution">
    <text evidence="2">The sequence shown here is derived from an EMBL/GenBank/DDBJ whole genome shotgun (WGS) entry which is preliminary data.</text>
</comment>
<evidence type="ECO:0000313" key="2">
    <source>
        <dbReference type="EMBL" id="PIR78189.1"/>
    </source>
</evidence>
<dbReference type="EMBL" id="PFBU01000058">
    <property type="protein sequence ID" value="PIR78189.1"/>
    <property type="molecule type" value="Genomic_DNA"/>
</dbReference>
<dbReference type="AlphaFoldDB" id="A0A2H0TY82"/>